<feature type="region of interest" description="Disordered" evidence="1">
    <location>
        <begin position="584"/>
        <end position="633"/>
    </location>
</feature>
<sequence length="787" mass="86565">MVSLVTWEAMPQPLPSPTLTNPDMILPDLDQSLDTAASTPLHTPRPLSPRSHLLKQGFRLDNPPLGRRGASSRASVASSTYSRHLDDDASGDGETTPKSLNPQGGNALAHEQRLNGAPRIDVMGNWQQDMNRKSSASSSMRSNDVDALPWAGFDSSQDDDDDDDAVSLADSEWRHRLSYISTVDDTDNEQWSSGDDEASNSAALSRRAEAILAHAKKRLNLMEGNLRGARQSLMPPSTVAYSTYRSNSAMASQPYAARDGGGPRYFGLSHLPPRQRSFRSAPRNSSGNSGHSRGYSEINVPENLAQAQPIKEKRAASALGSMRGRWTPPSDNSSDARAAALRGTRSHEVMRTGWGASDHNPLRSGHESSLPSPSLETLREVEDTHPGELRRSASTTNDLRAHMNDLKGRISSLKDRAREDRMKRTSMQDLRTPSPFTASELWYSGADAYKQHASTNGGVQFRNHEAFERGNDEISMQSSPISPGFPRQEQTPPDSYQGSHYEDAEDSVGEERANVSQEHEDDAEELDDSAEFEDGESEREIDADSLYDNDQEFHDAQVTTERHEDRADAFDYEHFFLHSAMGTYRQRASSASSASSEGSVETTRAISPVQPSDNLRGPESPKSSHRRTKSQESISTLATFATATESFGSGSDDGSDNEALDSFTRQAFSPALLDPKSAVGKQNLTDSGYGQSLLSPTPSIESLQEYHNDPAARIMAGFFTPNKARGRLTPLSQKDEDLLYALTTSIQQVVSRLQNTTEAEDEYETRIWRRRLDQARKILDGVPSEEV</sequence>
<feature type="compositionally biased region" description="Polar residues" evidence="1">
    <location>
        <begin position="488"/>
        <end position="498"/>
    </location>
</feature>
<feature type="compositionally biased region" description="Acidic residues" evidence="1">
    <location>
        <begin position="519"/>
        <end position="550"/>
    </location>
</feature>
<proteinExistence type="predicted"/>
<feature type="compositionally biased region" description="Basic and acidic residues" evidence="1">
    <location>
        <begin position="399"/>
        <end position="423"/>
    </location>
</feature>
<keyword evidence="3" id="KW-1185">Reference proteome</keyword>
<organism evidence="2 3">
    <name type="scientific">Saccharata proteae CBS 121410</name>
    <dbReference type="NCBI Taxonomy" id="1314787"/>
    <lineage>
        <taxon>Eukaryota</taxon>
        <taxon>Fungi</taxon>
        <taxon>Dikarya</taxon>
        <taxon>Ascomycota</taxon>
        <taxon>Pezizomycotina</taxon>
        <taxon>Dothideomycetes</taxon>
        <taxon>Dothideomycetes incertae sedis</taxon>
        <taxon>Botryosphaeriales</taxon>
        <taxon>Saccharataceae</taxon>
        <taxon>Saccharata</taxon>
    </lineage>
</organism>
<feature type="compositionally biased region" description="Acidic residues" evidence="1">
    <location>
        <begin position="156"/>
        <end position="165"/>
    </location>
</feature>
<feature type="compositionally biased region" description="Low complexity" evidence="1">
    <location>
        <begin position="67"/>
        <end position="82"/>
    </location>
</feature>
<feature type="region of interest" description="Disordered" evidence="1">
    <location>
        <begin position="474"/>
        <end position="565"/>
    </location>
</feature>
<name>A0A6A5YBY8_9PEZI</name>
<feature type="compositionally biased region" description="Low complexity" evidence="1">
    <location>
        <begin position="283"/>
        <end position="296"/>
    </location>
</feature>
<feature type="region of interest" description="Disordered" evidence="1">
    <location>
        <begin position="1"/>
        <end position="106"/>
    </location>
</feature>
<feature type="region of interest" description="Disordered" evidence="1">
    <location>
        <begin position="261"/>
        <end position="433"/>
    </location>
</feature>
<feature type="compositionally biased region" description="Polar residues" evidence="1">
    <location>
        <begin position="597"/>
        <end position="613"/>
    </location>
</feature>
<evidence type="ECO:0000313" key="2">
    <source>
        <dbReference type="EMBL" id="KAF2088837.1"/>
    </source>
</evidence>
<evidence type="ECO:0000256" key="1">
    <source>
        <dbReference type="SAM" id="MobiDB-lite"/>
    </source>
</evidence>
<feature type="compositionally biased region" description="Low complexity" evidence="1">
    <location>
        <begin position="367"/>
        <end position="376"/>
    </location>
</feature>
<gene>
    <name evidence="2" type="ORF">K490DRAFT_55460</name>
</gene>
<accession>A0A6A5YBY8</accession>
<reference evidence="2" key="1">
    <citation type="journal article" date="2020" name="Stud. Mycol.">
        <title>101 Dothideomycetes genomes: a test case for predicting lifestyles and emergence of pathogens.</title>
        <authorList>
            <person name="Haridas S."/>
            <person name="Albert R."/>
            <person name="Binder M."/>
            <person name="Bloem J."/>
            <person name="Labutti K."/>
            <person name="Salamov A."/>
            <person name="Andreopoulos B."/>
            <person name="Baker S."/>
            <person name="Barry K."/>
            <person name="Bills G."/>
            <person name="Bluhm B."/>
            <person name="Cannon C."/>
            <person name="Castanera R."/>
            <person name="Culley D."/>
            <person name="Daum C."/>
            <person name="Ezra D."/>
            <person name="Gonzalez J."/>
            <person name="Henrissat B."/>
            <person name="Kuo A."/>
            <person name="Liang C."/>
            <person name="Lipzen A."/>
            <person name="Lutzoni F."/>
            <person name="Magnuson J."/>
            <person name="Mondo S."/>
            <person name="Nolan M."/>
            <person name="Ohm R."/>
            <person name="Pangilinan J."/>
            <person name="Park H.-J."/>
            <person name="Ramirez L."/>
            <person name="Alfaro M."/>
            <person name="Sun H."/>
            <person name="Tritt A."/>
            <person name="Yoshinaga Y."/>
            <person name="Zwiers L.-H."/>
            <person name="Turgeon B."/>
            <person name="Goodwin S."/>
            <person name="Spatafora J."/>
            <person name="Crous P."/>
            <person name="Grigoriev I."/>
        </authorList>
    </citation>
    <scope>NUCLEOTIDE SEQUENCE</scope>
    <source>
        <strain evidence="2">CBS 121410</strain>
    </source>
</reference>
<protein>
    <submittedName>
        <fullName evidence="2">Uncharacterized protein</fullName>
    </submittedName>
</protein>
<dbReference type="EMBL" id="ML978715">
    <property type="protein sequence ID" value="KAF2088837.1"/>
    <property type="molecule type" value="Genomic_DNA"/>
</dbReference>
<feature type="compositionally biased region" description="Polar residues" evidence="1">
    <location>
        <begin position="32"/>
        <end position="41"/>
    </location>
</feature>
<dbReference type="AlphaFoldDB" id="A0A6A5YBY8"/>
<dbReference type="Proteomes" id="UP000799776">
    <property type="component" value="Unassembled WGS sequence"/>
</dbReference>
<feature type="region of interest" description="Disordered" evidence="1">
    <location>
        <begin position="129"/>
        <end position="165"/>
    </location>
</feature>
<feature type="compositionally biased region" description="Basic and acidic residues" evidence="1">
    <location>
        <begin position="377"/>
        <end position="391"/>
    </location>
</feature>
<feature type="compositionally biased region" description="Basic and acidic residues" evidence="1">
    <location>
        <begin position="551"/>
        <end position="565"/>
    </location>
</feature>
<dbReference type="OrthoDB" id="3438840at2759"/>
<evidence type="ECO:0000313" key="3">
    <source>
        <dbReference type="Proteomes" id="UP000799776"/>
    </source>
</evidence>